<keyword evidence="7" id="KW-0547">Nucleotide-binding</keyword>
<comment type="catalytic activity">
    <reaction evidence="4">
        <text>a 5'-end (N(7)-methyl 5'-triphosphoguanosine)-ribonucleoside-ribonucleotide in mRNA + H2O = a (N(7)-methyl 5'-triphosphoguanosine)-nucleoside + a 5'-end phospho-ribonucleoside in mRNA + H(+)</text>
        <dbReference type="Rhea" id="RHEA:66928"/>
        <dbReference type="Rhea" id="RHEA-COMP:15692"/>
        <dbReference type="Rhea" id="RHEA-COMP:17313"/>
        <dbReference type="ChEBI" id="CHEBI:15377"/>
        <dbReference type="ChEBI" id="CHEBI:15378"/>
        <dbReference type="ChEBI" id="CHEBI:138282"/>
        <dbReference type="ChEBI" id="CHEBI:172876"/>
        <dbReference type="ChEBI" id="CHEBI:172877"/>
    </reaction>
    <physiologicalReaction direction="left-to-right" evidence="4">
        <dbReference type="Rhea" id="RHEA:66929"/>
    </physiologicalReaction>
</comment>
<dbReference type="RefSeq" id="XP_018210148.1">
    <property type="nucleotide sequence ID" value="XM_018357667.1"/>
</dbReference>
<evidence type="ECO:0000259" key="8">
    <source>
        <dbReference type="Pfam" id="PF08652"/>
    </source>
</evidence>
<dbReference type="EC" id="3.6.1.-" evidence="7"/>
<reference evidence="9" key="2">
    <citation type="submission" date="2021-01" db="EMBL/GenBank/DDBJ databases">
        <authorList>
            <person name="Schikora-Tamarit M.A."/>
        </authorList>
    </citation>
    <scope>NUCLEOTIDE SEQUENCE</scope>
    <source>
        <strain evidence="9">NCAIM Y.01608</strain>
    </source>
</reference>
<protein>
    <recommendedName>
        <fullName evidence="7">Decapping nuclease</fullName>
        <ecNumber evidence="7">3.6.1.-</ecNumber>
    </recommendedName>
</protein>
<evidence type="ECO:0000256" key="1">
    <source>
        <dbReference type="ARBA" id="ARBA00001968"/>
    </source>
</evidence>
<comment type="function">
    <text evidence="7">Decapping enzyme for NAD-capped RNAs: specifically hydrolyzes the nicotinamide adenine dinucleotide (NAD) cap from a subset of RNAs by removing the entire NAD moiety from the 5'-end of an NAD-capped RNA.</text>
</comment>
<dbReference type="GO" id="GO:0000448">
    <property type="term" value="P:cleavage in ITS2 between 5.8S rRNA and LSU-rRNA of tricistronic rRNA transcript (SSU-rRNA, 5.8S rRNA, LSU-rRNA)"/>
    <property type="evidence" value="ECO:0007669"/>
    <property type="project" value="EnsemblFungi"/>
</dbReference>
<keyword evidence="7" id="KW-0479">Metal-binding</keyword>
<organism evidence="9 10">
    <name type="scientific">Ogataea polymorpha</name>
    <dbReference type="NCBI Taxonomy" id="460523"/>
    <lineage>
        <taxon>Eukaryota</taxon>
        <taxon>Fungi</taxon>
        <taxon>Dikarya</taxon>
        <taxon>Ascomycota</taxon>
        <taxon>Saccharomycotina</taxon>
        <taxon>Pichiomycetes</taxon>
        <taxon>Pichiales</taxon>
        <taxon>Pichiaceae</taxon>
        <taxon>Ogataea</taxon>
    </lineage>
</organism>
<dbReference type="EMBL" id="JAEUBD010001178">
    <property type="protein sequence ID" value="KAH3665188.1"/>
    <property type="molecule type" value="Genomic_DNA"/>
</dbReference>
<dbReference type="InterPro" id="IPR013961">
    <property type="entry name" value="RAI1"/>
</dbReference>
<gene>
    <name evidence="9" type="ORF">OGATHE_004003</name>
</gene>
<dbReference type="GO" id="GO:0030846">
    <property type="term" value="P:termination of RNA polymerase II transcription, poly(A)-coupled"/>
    <property type="evidence" value="ECO:0007669"/>
    <property type="project" value="EnsemblFungi"/>
</dbReference>
<keyword evidence="7" id="KW-0694">RNA-binding</keyword>
<dbReference type="Pfam" id="PF08652">
    <property type="entry name" value="RAI1"/>
    <property type="match status" value="1"/>
</dbReference>
<keyword evidence="10" id="KW-1185">Reference proteome</keyword>
<evidence type="ECO:0000313" key="10">
    <source>
        <dbReference type="Proteomes" id="UP000788993"/>
    </source>
</evidence>
<name>A0A1B7SFD2_9ASCO</name>
<evidence type="ECO:0000256" key="4">
    <source>
        <dbReference type="ARBA" id="ARBA00044676"/>
    </source>
</evidence>
<dbReference type="GO" id="GO:0030234">
    <property type="term" value="F:enzyme regulator activity"/>
    <property type="evidence" value="ECO:0007669"/>
    <property type="project" value="EnsemblFungi"/>
</dbReference>
<keyword evidence="7" id="KW-0378">Hydrolase</keyword>
<dbReference type="GO" id="GO:0046872">
    <property type="term" value="F:metal ion binding"/>
    <property type="evidence" value="ECO:0007669"/>
    <property type="project" value="UniProtKB-KW"/>
</dbReference>
<keyword evidence="7" id="KW-0539">Nucleus</keyword>
<comment type="catalytic activity">
    <reaction evidence="6">
        <text>a 5'-end NAD(+)-phospho-ribonucleoside in mRNA + H2O = a 5'-end phospho-ribonucleoside in mRNA + NAD(+) + H(+)</text>
        <dbReference type="Rhea" id="RHEA:60880"/>
        <dbReference type="Rhea" id="RHEA-COMP:15692"/>
        <dbReference type="Rhea" id="RHEA-COMP:15698"/>
        <dbReference type="ChEBI" id="CHEBI:15377"/>
        <dbReference type="ChEBI" id="CHEBI:15378"/>
        <dbReference type="ChEBI" id="CHEBI:57540"/>
        <dbReference type="ChEBI" id="CHEBI:138282"/>
        <dbReference type="ChEBI" id="CHEBI:144029"/>
    </reaction>
    <physiologicalReaction direction="left-to-right" evidence="6">
        <dbReference type="Rhea" id="RHEA:60881"/>
    </physiologicalReaction>
</comment>
<comment type="caution">
    <text evidence="9">The sequence shown here is derived from an EMBL/GenBank/DDBJ whole genome shotgun (WGS) entry which is preliminary data.</text>
</comment>
<dbReference type="PANTHER" id="PTHR12395">
    <property type="entry name" value="DOM-3 RELATED"/>
    <property type="match status" value="1"/>
</dbReference>
<dbReference type="GO" id="GO:0034353">
    <property type="term" value="F:mRNA 5'-diphosphatase activity"/>
    <property type="evidence" value="ECO:0007669"/>
    <property type="project" value="EnsemblFungi"/>
</dbReference>
<dbReference type="GO" id="GO:0071035">
    <property type="term" value="P:nuclear polyadenylation-dependent rRNA catabolic process"/>
    <property type="evidence" value="ECO:0007669"/>
    <property type="project" value="EnsemblFungi"/>
</dbReference>
<evidence type="ECO:0000256" key="6">
    <source>
        <dbReference type="ARBA" id="ARBA00048124"/>
    </source>
</evidence>
<comment type="similarity">
    <text evidence="2 7">Belongs to the DXO/Dom3Z family.</text>
</comment>
<dbReference type="GO" id="GO:0031087">
    <property type="term" value="P:deadenylation-independent decapping of nuclear-transcribed mRNA"/>
    <property type="evidence" value="ECO:0007669"/>
    <property type="project" value="EnsemblFungi"/>
</dbReference>
<dbReference type="PANTHER" id="PTHR12395:SF9">
    <property type="entry name" value="DECAPPING AND EXORIBONUCLEASE PROTEIN"/>
    <property type="match status" value="1"/>
</dbReference>
<feature type="domain" description="RAI1-like" evidence="8">
    <location>
        <begin position="19"/>
        <end position="364"/>
    </location>
</feature>
<dbReference type="GO" id="GO:0110103">
    <property type="term" value="C:RNA polymerase II termination complex"/>
    <property type="evidence" value="ECO:0007669"/>
    <property type="project" value="EnsemblFungi"/>
</dbReference>
<evidence type="ECO:0000256" key="7">
    <source>
        <dbReference type="RuleBase" id="RU367113"/>
    </source>
</evidence>
<comment type="subcellular location">
    <subcellularLocation>
        <location evidence="7">Nucleus</location>
    </subcellularLocation>
</comment>
<keyword evidence="3 7" id="KW-0540">Nuclease</keyword>
<dbReference type="Proteomes" id="UP000788993">
    <property type="component" value="Unassembled WGS sequence"/>
</dbReference>
<dbReference type="GO" id="GO:0110155">
    <property type="term" value="P:NAD-cap decapping"/>
    <property type="evidence" value="ECO:0007669"/>
    <property type="project" value="EnsemblFungi"/>
</dbReference>
<dbReference type="GO" id="GO:0000166">
    <property type="term" value="F:nucleotide binding"/>
    <property type="evidence" value="ECO:0007669"/>
    <property type="project" value="UniProtKB-KW"/>
</dbReference>
<evidence type="ECO:0000256" key="5">
    <source>
        <dbReference type="ARBA" id="ARBA00044692"/>
    </source>
</evidence>
<dbReference type="InterPro" id="IPR039039">
    <property type="entry name" value="RAI1-like_fam"/>
</dbReference>
<sequence length="385" mass="44331">MEFSKVYPLQSRAQDASVKQPKELISYSRDIEGKYRVDDSQLSYFYLPDSQLNVPGGIDLQAGFKDFHANGEDFGEFTGLLAALESYERKIGAKTPANIITWRGLMRSLMLLPFDNRDKIVLNIVVFDGQLFIQQDFQNAREAADLEKLTQSDLNKRQIYSGYKFEKIATLSKPWAQCSRKEIEQRNKLPVNNIEQYATVVKTSFGKTGLVMGAEVDCVFDYKPEDADPLAHYVELKTSRVLDSPQAVFSFENKLLKFWAQCFLVGIPKIICGFRDDNLILRTVEEYKTEQIPVMIKNNPLPNRHPTKNKFMQSLKFFNGLINWINDTIPRDETKTYRLVFDPAVNPNYLNLSENNATVTNQLLDPETGMISKAFRDWRNELRSR</sequence>
<comment type="cofactor">
    <cofactor evidence="1 7">
        <name>a divalent metal cation</name>
        <dbReference type="ChEBI" id="CHEBI:60240"/>
    </cofactor>
</comment>
<evidence type="ECO:0000256" key="2">
    <source>
        <dbReference type="ARBA" id="ARBA00006562"/>
    </source>
</evidence>
<evidence type="ECO:0000256" key="3">
    <source>
        <dbReference type="ARBA" id="ARBA00022722"/>
    </source>
</evidence>
<dbReference type="GO" id="GO:0003723">
    <property type="term" value="F:RNA binding"/>
    <property type="evidence" value="ECO:0007669"/>
    <property type="project" value="UniProtKB-KW"/>
</dbReference>
<reference evidence="9" key="1">
    <citation type="journal article" date="2021" name="Open Biol.">
        <title>Shared evolutionary footprints suggest mitochondrial oxidative damage underlies multiple complex I losses in fungi.</title>
        <authorList>
            <person name="Schikora-Tamarit M.A."/>
            <person name="Marcet-Houben M."/>
            <person name="Nosek J."/>
            <person name="Gabaldon T."/>
        </authorList>
    </citation>
    <scope>NUCLEOTIDE SEQUENCE</scope>
    <source>
        <strain evidence="9">NCAIM Y.01608</strain>
    </source>
</reference>
<dbReference type="GO" id="GO:1990174">
    <property type="term" value="F:phosphodiesterase decapping endonuclease activity"/>
    <property type="evidence" value="ECO:0007669"/>
    <property type="project" value="EnsemblFungi"/>
</dbReference>
<dbReference type="GO" id="GO:1904595">
    <property type="term" value="P:positive regulation of termination of RNA polymerase II transcription"/>
    <property type="evidence" value="ECO:0007669"/>
    <property type="project" value="EnsemblFungi"/>
</dbReference>
<dbReference type="AlphaFoldDB" id="A0A1B7SFD2"/>
<accession>A0A1B7SFD2</accession>
<dbReference type="OrthoDB" id="5853397at2759"/>
<comment type="catalytic activity">
    <reaction evidence="5">
        <text>a 5'-end triphospho-ribonucleoside in mRNA + H2O = a 5'-end phospho-ribonucleoside in mRNA + diphosphate + H(+)</text>
        <dbReference type="Rhea" id="RHEA:78683"/>
        <dbReference type="Rhea" id="RHEA-COMP:15692"/>
        <dbReference type="Rhea" id="RHEA-COMP:17164"/>
        <dbReference type="ChEBI" id="CHEBI:15377"/>
        <dbReference type="ChEBI" id="CHEBI:15378"/>
        <dbReference type="ChEBI" id="CHEBI:33019"/>
        <dbReference type="ChEBI" id="CHEBI:138282"/>
        <dbReference type="ChEBI" id="CHEBI:167618"/>
    </reaction>
    <physiologicalReaction direction="left-to-right" evidence="5">
        <dbReference type="Rhea" id="RHEA:78684"/>
    </physiologicalReaction>
</comment>
<evidence type="ECO:0000313" key="9">
    <source>
        <dbReference type="EMBL" id="KAH3665188.1"/>
    </source>
</evidence>
<proteinExistence type="inferred from homology"/>
<dbReference type="GO" id="GO:0090730">
    <property type="term" value="C:Las1 complex"/>
    <property type="evidence" value="ECO:0007669"/>
    <property type="project" value="EnsemblFungi"/>
</dbReference>